<feature type="signal peptide" evidence="1">
    <location>
        <begin position="1"/>
        <end position="22"/>
    </location>
</feature>
<keyword evidence="3" id="KW-1185">Reference proteome</keyword>
<dbReference type="AlphaFoldDB" id="A0A0D0CUR1"/>
<feature type="chain" id="PRO_5002225480" evidence="1">
    <location>
        <begin position="23"/>
        <end position="164"/>
    </location>
</feature>
<dbReference type="HOGENOM" id="CLU_1619224_0_0_1"/>
<dbReference type="Proteomes" id="UP000053593">
    <property type="component" value="Unassembled WGS sequence"/>
</dbReference>
<keyword evidence="1" id="KW-0732">Signal</keyword>
<dbReference type="EMBL" id="KN834779">
    <property type="protein sequence ID" value="KIK59578.1"/>
    <property type="molecule type" value="Genomic_DNA"/>
</dbReference>
<reference evidence="2 3" key="1">
    <citation type="submission" date="2014-04" db="EMBL/GenBank/DDBJ databases">
        <title>Evolutionary Origins and Diversification of the Mycorrhizal Mutualists.</title>
        <authorList>
            <consortium name="DOE Joint Genome Institute"/>
            <consortium name="Mycorrhizal Genomics Consortium"/>
            <person name="Kohler A."/>
            <person name="Kuo A."/>
            <person name="Nagy L.G."/>
            <person name="Floudas D."/>
            <person name="Copeland A."/>
            <person name="Barry K.W."/>
            <person name="Cichocki N."/>
            <person name="Veneault-Fourrey C."/>
            <person name="LaButti K."/>
            <person name="Lindquist E.A."/>
            <person name="Lipzen A."/>
            <person name="Lundell T."/>
            <person name="Morin E."/>
            <person name="Murat C."/>
            <person name="Riley R."/>
            <person name="Ohm R."/>
            <person name="Sun H."/>
            <person name="Tunlid A."/>
            <person name="Henrissat B."/>
            <person name="Grigoriev I.V."/>
            <person name="Hibbett D.S."/>
            <person name="Martin F."/>
        </authorList>
    </citation>
    <scope>NUCLEOTIDE SEQUENCE [LARGE SCALE GENOMIC DNA]</scope>
    <source>
        <strain evidence="2 3">FD-317 M1</strain>
    </source>
</reference>
<evidence type="ECO:0000256" key="1">
    <source>
        <dbReference type="SAM" id="SignalP"/>
    </source>
</evidence>
<proteinExistence type="predicted"/>
<accession>A0A0D0CUR1</accession>
<evidence type="ECO:0000313" key="2">
    <source>
        <dbReference type="EMBL" id="KIK59578.1"/>
    </source>
</evidence>
<organism evidence="2 3">
    <name type="scientific">Collybiopsis luxurians FD-317 M1</name>
    <dbReference type="NCBI Taxonomy" id="944289"/>
    <lineage>
        <taxon>Eukaryota</taxon>
        <taxon>Fungi</taxon>
        <taxon>Dikarya</taxon>
        <taxon>Basidiomycota</taxon>
        <taxon>Agaricomycotina</taxon>
        <taxon>Agaricomycetes</taxon>
        <taxon>Agaricomycetidae</taxon>
        <taxon>Agaricales</taxon>
        <taxon>Marasmiineae</taxon>
        <taxon>Omphalotaceae</taxon>
        <taxon>Collybiopsis</taxon>
        <taxon>Collybiopsis luxurians</taxon>
    </lineage>
</organism>
<sequence>MRFINSTVCLFSLGLLSTVVHATPVNGSIDLSSTGTLHKRNNGWGVLIINDPSDSVKKEKPSQSDIGPRQMIEEFFKRPSVRKDIGLPPGMELPVDSDRTINEDSFVYRKGEPSKAYYELQIQLIGPQKCVPHCEGTVRRNKQTKKWSASIESVGGDKSMIHYE</sequence>
<gene>
    <name evidence="2" type="ORF">GYMLUDRAFT_245247</name>
</gene>
<name>A0A0D0CUR1_9AGAR</name>
<evidence type="ECO:0000313" key="3">
    <source>
        <dbReference type="Proteomes" id="UP000053593"/>
    </source>
</evidence>
<protein>
    <submittedName>
        <fullName evidence="2">Uncharacterized protein</fullName>
    </submittedName>
</protein>